<dbReference type="EnsemblMetazoa" id="AAEL006536-RB">
    <property type="protein sequence ID" value="AAEL006536-PB"/>
    <property type="gene ID" value="AAEL006536"/>
</dbReference>
<dbReference type="Proteomes" id="UP000008820">
    <property type="component" value="Chromosome 2"/>
</dbReference>
<feature type="region of interest" description="Disordered" evidence="1">
    <location>
        <begin position="133"/>
        <end position="158"/>
    </location>
</feature>
<dbReference type="OrthoDB" id="8052122at2759"/>
<protein>
    <submittedName>
        <fullName evidence="2">Uncharacterized protein</fullName>
    </submittedName>
</protein>
<proteinExistence type="predicted"/>
<feature type="compositionally biased region" description="Acidic residues" evidence="1">
    <location>
        <begin position="138"/>
        <end position="147"/>
    </location>
</feature>
<gene>
    <name evidence="2" type="primary">5568107</name>
</gene>
<reference evidence="2 3" key="1">
    <citation type="submission" date="2017-06" db="EMBL/GenBank/DDBJ databases">
        <title>Aedes aegypti genome working group (AGWG) sequencing and assembly.</title>
        <authorList>
            <consortium name="Aedes aegypti Genome Working Group (AGWG)"/>
            <person name="Matthews B.J."/>
        </authorList>
    </citation>
    <scope>NUCLEOTIDE SEQUENCE [LARGE SCALE GENOMIC DNA]</scope>
    <source>
        <strain evidence="2 3">LVP_AGWG</strain>
    </source>
</reference>
<dbReference type="AlphaFoldDB" id="A0A6I8TCU1"/>
<dbReference type="InParanoid" id="A0A6I8TCU1"/>
<feature type="region of interest" description="Disordered" evidence="1">
    <location>
        <begin position="1"/>
        <end position="26"/>
    </location>
</feature>
<organism evidence="2 3">
    <name type="scientific">Aedes aegypti</name>
    <name type="common">Yellowfever mosquito</name>
    <name type="synonym">Culex aegypti</name>
    <dbReference type="NCBI Taxonomy" id="7159"/>
    <lineage>
        <taxon>Eukaryota</taxon>
        <taxon>Metazoa</taxon>
        <taxon>Ecdysozoa</taxon>
        <taxon>Arthropoda</taxon>
        <taxon>Hexapoda</taxon>
        <taxon>Insecta</taxon>
        <taxon>Pterygota</taxon>
        <taxon>Neoptera</taxon>
        <taxon>Endopterygota</taxon>
        <taxon>Diptera</taxon>
        <taxon>Nematocera</taxon>
        <taxon>Culicoidea</taxon>
        <taxon>Culicidae</taxon>
        <taxon>Culicinae</taxon>
        <taxon>Aedini</taxon>
        <taxon>Aedes</taxon>
        <taxon>Stegomyia</taxon>
    </lineage>
</organism>
<evidence type="ECO:0000256" key="1">
    <source>
        <dbReference type="SAM" id="MobiDB-lite"/>
    </source>
</evidence>
<sequence>MPTDRKMGAMKKMAERQPANERVHPSMEPIVRDGKIREQIELESKVRREYQKKWGFITEPESTEYFDLKKNNQRLKELQQQKNQKVNLHEYNGHGESYFVSKQMFKTLLDTCRCGRKKVCNLHALKCLQKPKSTYEKTDDEEEEEEQEAGKDDAASDKSANYIPKVPVLSSGMYGWPQNRFVAMERTTYYISPRYTMPGHPIVDSHPYSNIILG</sequence>
<evidence type="ECO:0000313" key="3">
    <source>
        <dbReference type="Proteomes" id="UP000008820"/>
    </source>
</evidence>
<keyword evidence="3" id="KW-1185">Reference proteome</keyword>
<name>A0A6I8TCU1_AEDAE</name>
<evidence type="ECO:0000313" key="2">
    <source>
        <dbReference type="EnsemblMetazoa" id="AAEL006536-PB"/>
    </source>
</evidence>
<reference evidence="2" key="2">
    <citation type="submission" date="2020-05" db="UniProtKB">
        <authorList>
            <consortium name="EnsemblMetazoa"/>
        </authorList>
    </citation>
    <scope>IDENTIFICATION</scope>
    <source>
        <strain evidence="2">LVP_AGWG</strain>
    </source>
</reference>
<accession>A0A6I8TCU1</accession>